<evidence type="ECO:0000259" key="4">
    <source>
        <dbReference type="PROSITE" id="PS51077"/>
    </source>
</evidence>
<dbReference type="SMART" id="SM00346">
    <property type="entry name" value="HTH_ICLR"/>
    <property type="match status" value="1"/>
</dbReference>
<dbReference type="SUPFAM" id="SSF55781">
    <property type="entry name" value="GAF domain-like"/>
    <property type="match status" value="1"/>
</dbReference>
<dbReference type="PANTHER" id="PTHR30136">
    <property type="entry name" value="HELIX-TURN-HELIX TRANSCRIPTIONAL REGULATOR, ICLR FAMILY"/>
    <property type="match status" value="1"/>
</dbReference>
<keyword evidence="3" id="KW-0804">Transcription</keyword>
<comment type="caution">
    <text evidence="6">The sequence shown here is derived from an EMBL/GenBank/DDBJ whole genome shotgun (WGS) entry which is preliminary data.</text>
</comment>
<dbReference type="Proteomes" id="UP001500432">
    <property type="component" value="Unassembled WGS sequence"/>
</dbReference>
<dbReference type="PROSITE" id="PS51078">
    <property type="entry name" value="ICLR_ED"/>
    <property type="match status" value="1"/>
</dbReference>
<keyword evidence="7" id="KW-1185">Reference proteome</keyword>
<gene>
    <name evidence="6" type="ORF">GCM10009849_01150</name>
</gene>
<dbReference type="Gene3D" id="3.30.450.40">
    <property type="match status" value="1"/>
</dbReference>
<dbReference type="Gene3D" id="1.10.10.10">
    <property type="entry name" value="Winged helix-like DNA-binding domain superfamily/Winged helix DNA-binding domain"/>
    <property type="match status" value="1"/>
</dbReference>
<dbReference type="Pfam" id="PF01614">
    <property type="entry name" value="IclR_C"/>
    <property type="match status" value="1"/>
</dbReference>
<dbReference type="InterPro" id="IPR036390">
    <property type="entry name" value="WH_DNA-bd_sf"/>
</dbReference>
<dbReference type="EMBL" id="BAAAQW010000001">
    <property type="protein sequence ID" value="GAA2196364.1"/>
    <property type="molecule type" value="Genomic_DNA"/>
</dbReference>
<dbReference type="SUPFAM" id="SSF46785">
    <property type="entry name" value="Winged helix' DNA-binding domain"/>
    <property type="match status" value="1"/>
</dbReference>
<dbReference type="InterPro" id="IPR014757">
    <property type="entry name" value="Tscrpt_reg_IclR_C"/>
</dbReference>
<name>A0ABP5N9Z9_9MICC</name>
<evidence type="ECO:0000313" key="7">
    <source>
        <dbReference type="Proteomes" id="UP001500432"/>
    </source>
</evidence>
<protein>
    <submittedName>
        <fullName evidence="6">IclR family transcriptional regulator</fullName>
    </submittedName>
</protein>
<dbReference type="Pfam" id="PF09339">
    <property type="entry name" value="HTH_IclR"/>
    <property type="match status" value="1"/>
</dbReference>
<keyword evidence="1" id="KW-0805">Transcription regulation</keyword>
<sequence>MQKFQIVKKPAYAIESVDNALQLILLLQESGAIRVNEAAERLGVAPSTAHRLLATLVYRGFAAQDEARRYTAGPVLSGASRHGRLQEVVALAAPHLEELAATVGETVNIMVRFGTSVRFLMSAESRQLLRVGDRTGTVLPANLSSGGKAMLATLDLGTLRQLYMGRGARMSGEQLGEDAFRALEAELATVRETGVAVNIGRTEADIAAMGAAVLQYDAGGSPRRAWLGLSISTPRSRASVLEEPATRDALRACCAAVAAALNEAGITEPR</sequence>
<reference evidence="7" key="1">
    <citation type="journal article" date="2019" name="Int. J. Syst. Evol. Microbiol.">
        <title>The Global Catalogue of Microorganisms (GCM) 10K type strain sequencing project: providing services to taxonomists for standard genome sequencing and annotation.</title>
        <authorList>
            <consortium name="The Broad Institute Genomics Platform"/>
            <consortium name="The Broad Institute Genome Sequencing Center for Infectious Disease"/>
            <person name="Wu L."/>
            <person name="Ma J."/>
        </authorList>
    </citation>
    <scope>NUCLEOTIDE SEQUENCE [LARGE SCALE GENOMIC DNA]</scope>
    <source>
        <strain evidence="7">JCM 16034</strain>
    </source>
</reference>
<dbReference type="RefSeq" id="WP_344297456.1">
    <property type="nucleotide sequence ID" value="NZ_BAAAQW010000001.1"/>
</dbReference>
<dbReference type="PANTHER" id="PTHR30136:SF24">
    <property type="entry name" value="HTH-TYPE TRANSCRIPTIONAL REPRESSOR ALLR"/>
    <property type="match status" value="1"/>
</dbReference>
<dbReference type="InterPro" id="IPR005471">
    <property type="entry name" value="Tscrpt_reg_IclR_N"/>
</dbReference>
<feature type="domain" description="IclR-ED" evidence="5">
    <location>
        <begin position="74"/>
        <end position="263"/>
    </location>
</feature>
<accession>A0ABP5N9Z9</accession>
<dbReference type="InterPro" id="IPR036388">
    <property type="entry name" value="WH-like_DNA-bd_sf"/>
</dbReference>
<evidence type="ECO:0000256" key="3">
    <source>
        <dbReference type="ARBA" id="ARBA00023163"/>
    </source>
</evidence>
<organism evidence="6 7">
    <name type="scientific">Sinomonas flava</name>
    <dbReference type="NCBI Taxonomy" id="496857"/>
    <lineage>
        <taxon>Bacteria</taxon>
        <taxon>Bacillati</taxon>
        <taxon>Actinomycetota</taxon>
        <taxon>Actinomycetes</taxon>
        <taxon>Micrococcales</taxon>
        <taxon>Micrococcaceae</taxon>
        <taxon>Sinomonas</taxon>
    </lineage>
</organism>
<evidence type="ECO:0000256" key="1">
    <source>
        <dbReference type="ARBA" id="ARBA00023015"/>
    </source>
</evidence>
<evidence type="ECO:0000256" key="2">
    <source>
        <dbReference type="ARBA" id="ARBA00023125"/>
    </source>
</evidence>
<dbReference type="InterPro" id="IPR029016">
    <property type="entry name" value="GAF-like_dom_sf"/>
</dbReference>
<proteinExistence type="predicted"/>
<dbReference type="InterPro" id="IPR050707">
    <property type="entry name" value="HTH_MetabolicPath_Reg"/>
</dbReference>
<evidence type="ECO:0000313" key="6">
    <source>
        <dbReference type="EMBL" id="GAA2196364.1"/>
    </source>
</evidence>
<evidence type="ECO:0000259" key="5">
    <source>
        <dbReference type="PROSITE" id="PS51078"/>
    </source>
</evidence>
<feature type="domain" description="HTH iclR-type" evidence="4">
    <location>
        <begin position="14"/>
        <end position="74"/>
    </location>
</feature>
<keyword evidence="2" id="KW-0238">DNA-binding</keyword>
<dbReference type="PROSITE" id="PS51077">
    <property type="entry name" value="HTH_ICLR"/>
    <property type="match status" value="1"/>
</dbReference>